<dbReference type="InterPro" id="IPR020045">
    <property type="entry name" value="DNA_polI_H3TH"/>
</dbReference>
<dbReference type="Pfam" id="PF02739">
    <property type="entry name" value="5_3_exonuc_N"/>
    <property type="match status" value="1"/>
</dbReference>
<dbReference type="GO" id="GO:0008409">
    <property type="term" value="F:5'-3' exonuclease activity"/>
    <property type="evidence" value="ECO:0007669"/>
    <property type="project" value="UniProtKB-UniRule"/>
</dbReference>
<evidence type="ECO:0000313" key="21">
    <source>
        <dbReference type="Proteomes" id="UP000809273"/>
    </source>
</evidence>
<keyword evidence="8 16" id="KW-0227">DNA damage</keyword>
<dbReference type="InterPro" id="IPR029060">
    <property type="entry name" value="PIN-like_dom_sf"/>
</dbReference>
<dbReference type="Pfam" id="PF00476">
    <property type="entry name" value="DNA_pol_A"/>
    <property type="match status" value="1"/>
</dbReference>
<dbReference type="Gene3D" id="3.30.70.370">
    <property type="match status" value="1"/>
</dbReference>
<dbReference type="EC" id="2.7.7.7" evidence="2 15"/>
<dbReference type="GO" id="GO:0006302">
    <property type="term" value="P:double-strand break repair"/>
    <property type="evidence" value="ECO:0007669"/>
    <property type="project" value="TreeGrafter"/>
</dbReference>
<dbReference type="GO" id="GO:0003887">
    <property type="term" value="F:DNA-directed DNA polymerase activity"/>
    <property type="evidence" value="ECO:0007669"/>
    <property type="project" value="UniProtKB-UniRule"/>
</dbReference>
<keyword evidence="9 16" id="KW-0378">Hydrolase</keyword>
<dbReference type="Gene3D" id="3.40.50.1010">
    <property type="entry name" value="5'-nuclease"/>
    <property type="match status" value="1"/>
</dbReference>
<dbReference type="SUPFAM" id="SSF53098">
    <property type="entry name" value="Ribonuclease H-like"/>
    <property type="match status" value="1"/>
</dbReference>
<dbReference type="InterPro" id="IPR012337">
    <property type="entry name" value="RNaseH-like_sf"/>
</dbReference>
<dbReference type="SMART" id="SM00482">
    <property type="entry name" value="POLAc"/>
    <property type="match status" value="1"/>
</dbReference>
<keyword evidence="4 16" id="KW-0808">Transferase</keyword>
<evidence type="ECO:0000256" key="3">
    <source>
        <dbReference type="ARBA" id="ARBA00020311"/>
    </source>
</evidence>
<dbReference type="PRINTS" id="PR00868">
    <property type="entry name" value="DNAPOLI"/>
</dbReference>
<dbReference type="SMART" id="SM00279">
    <property type="entry name" value="HhH2"/>
    <property type="match status" value="1"/>
</dbReference>
<dbReference type="FunFam" id="1.10.150.20:FF:000003">
    <property type="entry name" value="DNA polymerase I"/>
    <property type="match status" value="1"/>
</dbReference>
<dbReference type="NCBIfam" id="TIGR00593">
    <property type="entry name" value="pola"/>
    <property type="match status" value="1"/>
</dbReference>
<dbReference type="InterPro" id="IPR036279">
    <property type="entry name" value="5-3_exonuclease_C_sf"/>
</dbReference>
<dbReference type="GO" id="GO:0006261">
    <property type="term" value="P:DNA-templated DNA replication"/>
    <property type="evidence" value="ECO:0007669"/>
    <property type="project" value="UniProtKB-UniRule"/>
</dbReference>
<keyword evidence="10 16" id="KW-0269">Exonuclease</keyword>
<evidence type="ECO:0000256" key="6">
    <source>
        <dbReference type="ARBA" id="ARBA00022705"/>
    </source>
</evidence>
<dbReference type="FunFam" id="1.20.1060.10:FF:000001">
    <property type="entry name" value="DNA polymerase I"/>
    <property type="match status" value="1"/>
</dbReference>
<dbReference type="SUPFAM" id="SSF47807">
    <property type="entry name" value="5' to 3' exonuclease, C-terminal subdomain"/>
    <property type="match status" value="1"/>
</dbReference>
<evidence type="ECO:0000259" key="18">
    <source>
        <dbReference type="SMART" id="SM00475"/>
    </source>
</evidence>
<dbReference type="SUPFAM" id="SSF56672">
    <property type="entry name" value="DNA/RNA polymerases"/>
    <property type="match status" value="1"/>
</dbReference>
<dbReference type="FunFam" id="1.10.150.20:FF:000002">
    <property type="entry name" value="DNA polymerase I"/>
    <property type="match status" value="1"/>
</dbReference>
<evidence type="ECO:0000313" key="20">
    <source>
        <dbReference type="EMBL" id="MBN1572522.1"/>
    </source>
</evidence>
<reference evidence="20" key="2">
    <citation type="submission" date="2021-01" db="EMBL/GenBank/DDBJ databases">
        <authorList>
            <person name="Hahn C.R."/>
            <person name="Youssef N.H."/>
            <person name="Elshahed M."/>
        </authorList>
    </citation>
    <scope>NUCLEOTIDE SEQUENCE</scope>
    <source>
        <strain evidence="20">Zod_Metabat.24</strain>
    </source>
</reference>
<comment type="catalytic activity">
    <reaction evidence="14 16">
        <text>DNA(n) + a 2'-deoxyribonucleoside 5'-triphosphate = DNA(n+1) + diphosphate</text>
        <dbReference type="Rhea" id="RHEA:22508"/>
        <dbReference type="Rhea" id="RHEA-COMP:17339"/>
        <dbReference type="Rhea" id="RHEA-COMP:17340"/>
        <dbReference type="ChEBI" id="CHEBI:33019"/>
        <dbReference type="ChEBI" id="CHEBI:61560"/>
        <dbReference type="ChEBI" id="CHEBI:173112"/>
        <dbReference type="EC" id="2.7.7.7"/>
    </reaction>
</comment>
<organism evidence="20 21">
    <name type="scientific">Candidatus Zymogenus saltonus</name>
    <dbReference type="NCBI Taxonomy" id="2844893"/>
    <lineage>
        <taxon>Bacteria</taxon>
        <taxon>Deltaproteobacteria</taxon>
        <taxon>Candidatus Zymogenia</taxon>
        <taxon>Candidatus Zymogeniales</taxon>
        <taxon>Candidatus Zymogenaceae</taxon>
        <taxon>Candidatus Zymogenus</taxon>
    </lineage>
</organism>
<feature type="domain" description="5'-3' exonuclease" evidence="18">
    <location>
        <begin position="11"/>
        <end position="264"/>
    </location>
</feature>
<comment type="caution">
    <text evidence="20">The sequence shown here is derived from an EMBL/GenBank/DDBJ whole genome shotgun (WGS) entry which is preliminary data.</text>
</comment>
<evidence type="ECO:0000256" key="10">
    <source>
        <dbReference type="ARBA" id="ARBA00022839"/>
    </source>
</evidence>
<sequence>MSDSAESKKTRKLAVIDGSSYIFRAFYAIRGLANSSGFPTGAVFGFNNMLRKVIDDIKPDLLLVAFDTKGPTFRHDKYPLYKANRKETPEDLIPQIPKIKELVSAYNIKSVEAPGYEADDIIGTVATKAPDDVEVVIVTGDKDMAQLVSEKVTLLDTMKGEVTDLAAVWDKYGTTGAGLLQVFGLSGDSSDNIPGVSGIGEKTAVDLIKKYGTLEELFKNIDDFKGKRRESLEDNEENAFLSRALFALDLDVPIDLNLEEMEMEAADKGRLKEIFTELEFHTLLKELDEPGAGLTIPHETVFTEERLFEIIEGAKRAEYLSVDTETTSVFPMEADLVGISLCFEEDSACYIPLGHRYLGAPAQLDMKRCLDLLKDLLSDPKVRKIGQNIKYDYIILKRNGVEISPIAFDTMVASYLINPSRRGHGLDNISLRYLGHKPISYSDVAGSGKNQLSFSEVMVEDAAPYAAEDAYLVYKMLPVMDKKMGELKTESLFHKVEIPLIEVLAEMEIKGVRVDEARLHVLSAEFSEKIEKLRARIIEHAGEDFNINSPKQLGEVLFERMKLPTVKKTKTGHSTDNDVLTALTAQHPIAGEILEYRSLTKLKSTYVDSLAKLINRKTGRIHTSFNQTVTATGRLSSSDPNLQNIPIRTPEGRKIREAFIPEGGHLLVSSDYSQIELRLFAHLSQDQALLEAFSRDEDIHSSTAGAIFGIDAADVTPEMRRKAKTINFGIIYGISAHGLSQQLNIGRQEAQEFIDAYFDKFSGVKEFIDSAAKKAEEDGYVTTIMDRRRYLPELKSNDRNVRAFAQRMAVNTHVQGSAADLIKLAMINIHRRLKKENLSAEMIIQVHDELLLETLEGDVEKVVKIVGEEMEGVMDLSVALKVDINTGKNWSEVH</sequence>
<protein>
    <recommendedName>
        <fullName evidence="3 15">DNA polymerase I</fullName>
        <ecNumber evidence="2 15">2.7.7.7</ecNumber>
    </recommendedName>
</protein>
<dbReference type="Gene3D" id="1.10.150.20">
    <property type="entry name" value="5' to 3' exonuclease, C-terminal subdomain"/>
    <property type="match status" value="2"/>
</dbReference>
<dbReference type="PANTHER" id="PTHR10133:SF27">
    <property type="entry name" value="DNA POLYMERASE NU"/>
    <property type="match status" value="1"/>
</dbReference>
<comment type="function">
    <text evidence="16">In addition to polymerase activity, this DNA polymerase exhibits 3'-5' and 5'-3' exonuclease activity.</text>
</comment>
<evidence type="ECO:0000256" key="16">
    <source>
        <dbReference type="RuleBase" id="RU004460"/>
    </source>
</evidence>
<reference evidence="20" key="1">
    <citation type="journal article" date="2021" name="Environ. Microbiol.">
        <title>Genomic characterization of three novel Desulfobacterota classes expand the metabolic and phylogenetic diversity of the phylum.</title>
        <authorList>
            <person name="Murphy C.L."/>
            <person name="Biggerstaff J."/>
            <person name="Eichhorn A."/>
            <person name="Ewing E."/>
            <person name="Shahan R."/>
            <person name="Soriano D."/>
            <person name="Stewart S."/>
            <person name="VanMol K."/>
            <person name="Walker R."/>
            <person name="Walters P."/>
            <person name="Elshahed M.S."/>
            <person name="Youssef N.H."/>
        </authorList>
    </citation>
    <scope>NUCLEOTIDE SEQUENCE</scope>
    <source>
        <strain evidence="20">Zod_Metabat.24</strain>
    </source>
</reference>
<dbReference type="Gene3D" id="1.20.1060.10">
    <property type="entry name" value="Taq DNA Polymerase, Chain T, domain 4"/>
    <property type="match status" value="1"/>
</dbReference>
<evidence type="ECO:0000256" key="12">
    <source>
        <dbReference type="ARBA" id="ARBA00023125"/>
    </source>
</evidence>
<dbReference type="PROSITE" id="PS00447">
    <property type="entry name" value="DNA_POLYMERASE_A"/>
    <property type="match status" value="1"/>
</dbReference>
<dbReference type="GO" id="GO:0003677">
    <property type="term" value="F:DNA binding"/>
    <property type="evidence" value="ECO:0007669"/>
    <property type="project" value="UniProtKB-UniRule"/>
</dbReference>
<evidence type="ECO:0000256" key="7">
    <source>
        <dbReference type="ARBA" id="ARBA00022722"/>
    </source>
</evidence>
<dbReference type="EMBL" id="JAFGIX010000024">
    <property type="protein sequence ID" value="MBN1572522.1"/>
    <property type="molecule type" value="Genomic_DNA"/>
</dbReference>
<keyword evidence="5 16" id="KW-0548">Nucleotidyltransferase</keyword>
<dbReference type="SMART" id="SM00475">
    <property type="entry name" value="53EXOc"/>
    <property type="match status" value="1"/>
</dbReference>
<keyword evidence="6 16" id="KW-0235">DNA replication</keyword>
<name>A0A9D8PNW3_9DELT</name>
<dbReference type="PANTHER" id="PTHR10133">
    <property type="entry name" value="DNA POLYMERASE I"/>
    <property type="match status" value="1"/>
</dbReference>
<feature type="domain" description="DNA-directed DNA polymerase family A palm" evidence="19">
    <location>
        <begin position="652"/>
        <end position="858"/>
    </location>
</feature>
<dbReference type="CDD" id="cd06139">
    <property type="entry name" value="DNA_polA_I_Ecoli_like_exo"/>
    <property type="match status" value="1"/>
</dbReference>
<evidence type="ECO:0000256" key="1">
    <source>
        <dbReference type="ARBA" id="ARBA00007705"/>
    </source>
</evidence>
<dbReference type="CDD" id="cd08637">
    <property type="entry name" value="DNA_pol_A_pol_I_C"/>
    <property type="match status" value="1"/>
</dbReference>
<dbReference type="InterPro" id="IPR001098">
    <property type="entry name" value="DNA-dir_DNA_pol_A_palm_dom"/>
</dbReference>
<keyword evidence="12 16" id="KW-0238">DNA-binding</keyword>
<dbReference type="SMART" id="SM00474">
    <property type="entry name" value="35EXOc"/>
    <property type="match status" value="1"/>
</dbReference>
<dbReference type="InterPro" id="IPR020046">
    <property type="entry name" value="5-3_exonucl_a-hlix_arch_N"/>
</dbReference>
<dbReference type="Pfam" id="PF01367">
    <property type="entry name" value="5_3_exonuc"/>
    <property type="match status" value="1"/>
</dbReference>
<dbReference type="InterPro" id="IPR018320">
    <property type="entry name" value="DNA_polymerase_1"/>
</dbReference>
<dbReference type="InterPro" id="IPR008918">
    <property type="entry name" value="HhH2"/>
</dbReference>
<dbReference type="CDD" id="cd09859">
    <property type="entry name" value="PIN_53EXO"/>
    <property type="match status" value="1"/>
</dbReference>
<dbReference type="InterPro" id="IPR036397">
    <property type="entry name" value="RNaseH_sf"/>
</dbReference>
<evidence type="ECO:0000256" key="8">
    <source>
        <dbReference type="ARBA" id="ARBA00022763"/>
    </source>
</evidence>
<dbReference type="InterPro" id="IPR019760">
    <property type="entry name" value="DNA-dir_DNA_pol_A_CS"/>
</dbReference>
<dbReference type="SUPFAM" id="SSF88723">
    <property type="entry name" value="PIN domain-like"/>
    <property type="match status" value="1"/>
</dbReference>
<keyword evidence="13 16" id="KW-0234">DNA repair</keyword>
<keyword evidence="11 16" id="KW-0239">DNA-directed DNA polymerase</keyword>
<dbReference type="Pfam" id="PF01612">
    <property type="entry name" value="DNA_pol_A_exo1"/>
    <property type="match status" value="1"/>
</dbReference>
<evidence type="ECO:0000256" key="15">
    <source>
        <dbReference type="NCBIfam" id="TIGR00593"/>
    </source>
</evidence>
<evidence type="ECO:0000256" key="14">
    <source>
        <dbReference type="ARBA" id="ARBA00049244"/>
    </source>
</evidence>
<keyword evidence="7" id="KW-0540">Nuclease</keyword>
<evidence type="ECO:0000256" key="4">
    <source>
        <dbReference type="ARBA" id="ARBA00022679"/>
    </source>
</evidence>
<feature type="domain" description="3'-5' exonuclease" evidence="17">
    <location>
        <begin position="298"/>
        <end position="485"/>
    </location>
</feature>
<dbReference type="CDD" id="cd09898">
    <property type="entry name" value="H3TH_53EXO"/>
    <property type="match status" value="1"/>
</dbReference>
<dbReference type="InterPro" id="IPR002298">
    <property type="entry name" value="DNA_polymerase_A"/>
</dbReference>
<gene>
    <name evidence="16 20" type="primary">polA</name>
    <name evidence="20" type="ORF">JW984_04915</name>
</gene>
<evidence type="ECO:0000256" key="9">
    <source>
        <dbReference type="ARBA" id="ARBA00022801"/>
    </source>
</evidence>
<dbReference type="Proteomes" id="UP000809273">
    <property type="component" value="Unassembled WGS sequence"/>
</dbReference>
<dbReference type="InterPro" id="IPR043502">
    <property type="entry name" value="DNA/RNA_pol_sf"/>
</dbReference>
<evidence type="ECO:0000256" key="5">
    <source>
        <dbReference type="ARBA" id="ARBA00022695"/>
    </source>
</evidence>
<dbReference type="AlphaFoldDB" id="A0A9D8PNW3"/>
<accession>A0A9D8PNW3</accession>
<dbReference type="GO" id="GO:0008408">
    <property type="term" value="F:3'-5' exonuclease activity"/>
    <property type="evidence" value="ECO:0007669"/>
    <property type="project" value="UniProtKB-UniRule"/>
</dbReference>
<evidence type="ECO:0000256" key="2">
    <source>
        <dbReference type="ARBA" id="ARBA00012417"/>
    </source>
</evidence>
<dbReference type="NCBIfam" id="NF004397">
    <property type="entry name" value="PRK05755.1"/>
    <property type="match status" value="1"/>
</dbReference>
<dbReference type="InterPro" id="IPR002562">
    <property type="entry name" value="3'-5'_exonuclease_dom"/>
</dbReference>
<comment type="similarity">
    <text evidence="1 16">Belongs to the DNA polymerase type-A family.</text>
</comment>
<evidence type="ECO:0000259" key="17">
    <source>
        <dbReference type="SMART" id="SM00474"/>
    </source>
</evidence>
<dbReference type="InterPro" id="IPR002421">
    <property type="entry name" value="5-3_exonuclease"/>
</dbReference>
<evidence type="ECO:0000259" key="19">
    <source>
        <dbReference type="SMART" id="SM00482"/>
    </source>
</evidence>
<evidence type="ECO:0000256" key="11">
    <source>
        <dbReference type="ARBA" id="ARBA00022932"/>
    </source>
</evidence>
<dbReference type="Gene3D" id="3.30.420.10">
    <property type="entry name" value="Ribonuclease H-like superfamily/Ribonuclease H"/>
    <property type="match status" value="1"/>
</dbReference>
<proteinExistence type="inferred from homology"/>
<evidence type="ECO:0000256" key="13">
    <source>
        <dbReference type="ARBA" id="ARBA00023204"/>
    </source>
</evidence>
<dbReference type="FunFam" id="3.40.50.1010:FF:000001">
    <property type="entry name" value="DNA polymerase I"/>
    <property type="match status" value="1"/>
</dbReference>